<dbReference type="AlphaFoldDB" id="A0A0A8XVC1"/>
<proteinExistence type="predicted"/>
<protein>
    <submittedName>
        <fullName evidence="1">Uncharacterized protein</fullName>
    </submittedName>
</protein>
<organism evidence="1">
    <name type="scientific">Arundo donax</name>
    <name type="common">Giant reed</name>
    <name type="synonym">Donax arundinaceus</name>
    <dbReference type="NCBI Taxonomy" id="35708"/>
    <lineage>
        <taxon>Eukaryota</taxon>
        <taxon>Viridiplantae</taxon>
        <taxon>Streptophyta</taxon>
        <taxon>Embryophyta</taxon>
        <taxon>Tracheophyta</taxon>
        <taxon>Spermatophyta</taxon>
        <taxon>Magnoliopsida</taxon>
        <taxon>Liliopsida</taxon>
        <taxon>Poales</taxon>
        <taxon>Poaceae</taxon>
        <taxon>PACMAD clade</taxon>
        <taxon>Arundinoideae</taxon>
        <taxon>Arundineae</taxon>
        <taxon>Arundo</taxon>
    </lineage>
</organism>
<reference evidence="1" key="1">
    <citation type="submission" date="2014-09" db="EMBL/GenBank/DDBJ databases">
        <authorList>
            <person name="Magalhaes I.L.F."/>
            <person name="Oliveira U."/>
            <person name="Santos F.R."/>
            <person name="Vidigal T.H.D.A."/>
            <person name="Brescovit A.D."/>
            <person name="Santos A.J."/>
        </authorList>
    </citation>
    <scope>NUCLEOTIDE SEQUENCE</scope>
    <source>
        <tissue evidence="1">Shoot tissue taken approximately 20 cm above the soil surface</tissue>
    </source>
</reference>
<evidence type="ECO:0000313" key="1">
    <source>
        <dbReference type="EMBL" id="JAD16698.1"/>
    </source>
</evidence>
<reference evidence="1" key="2">
    <citation type="journal article" date="2015" name="Data Brief">
        <title>Shoot transcriptome of the giant reed, Arundo donax.</title>
        <authorList>
            <person name="Barrero R.A."/>
            <person name="Guerrero F.D."/>
            <person name="Moolhuijzen P."/>
            <person name="Goolsby J.A."/>
            <person name="Tidwell J."/>
            <person name="Bellgard S.E."/>
            <person name="Bellgard M.I."/>
        </authorList>
    </citation>
    <scope>NUCLEOTIDE SEQUENCE</scope>
    <source>
        <tissue evidence="1">Shoot tissue taken approximately 20 cm above the soil surface</tissue>
    </source>
</reference>
<sequence>MTRNSLAAGKQQTKMETKLTKWIFLGLLVPDVLNTIS</sequence>
<accession>A0A0A8XVC1</accession>
<name>A0A0A8XVC1_ARUDO</name>
<dbReference type="EMBL" id="GBRH01281197">
    <property type="protein sequence ID" value="JAD16698.1"/>
    <property type="molecule type" value="Transcribed_RNA"/>
</dbReference>